<accession>A0A432WM20</accession>
<evidence type="ECO:0000256" key="1">
    <source>
        <dbReference type="SAM" id="SignalP"/>
    </source>
</evidence>
<comment type="caution">
    <text evidence="2">The sequence shown here is derived from an EMBL/GenBank/DDBJ whole genome shotgun (WGS) entry which is preliminary data.</text>
</comment>
<protein>
    <submittedName>
        <fullName evidence="2">DUF885 domain-containing protein</fullName>
    </submittedName>
</protein>
<sequence>MKKLLLALSLALTVPMGMAAMAEEKKDDGSSFHQQLDDFTSQIINADPELRSVLGLTDDGIGDLSHLMSDVSLSRRAQLRAEFAQALEALAEYDRDDLQGQERWSHDMAAWLYHTQLDLLAFDWAPAWMPGGGSVYAVDQLFSIPVMIPQFMQNHHAISDEDDALNYIARLEAIGQKLDQILANYDMQAEQGVIPPKVALEGAAAQIRQLLAADIGSSVFVEALRDKLEGVPEIDAERRQALLSDAETAVEEHTNPAYARLLERLQGTLDDNPPNRGVWALPDGKAFYDAALRWNTSTDLDAEAIHQLGIEEVARVEQQMDELLRAQGLNEGSVGERVTELAKDPRYGYEDSDAGREEVIADIEAALARLDPYIPEYFNRVPEQSLQVLPVPEHAQETSPGGYYFPPAMDGSRPGTFFINLGDIESNNRWSLPTLAYHEGAPGHHFQISLNQTLEDLPLLRRILNPSPFTEGWALYAEQLVAEMGVYNDDPLGDLGRLQAEMFRSVRLVVDTGLHRKRWTPEQAETYMIDKTGMNPRDVRAEINRYLVQPGQASSYKIGHLKMLSLRENAKERLGEHFDIRGFHDVVLGNGALPLLVLEQVVDEWVTSVEEKHGSSD</sequence>
<dbReference type="InterPro" id="IPR010281">
    <property type="entry name" value="DUF885"/>
</dbReference>
<dbReference type="RefSeq" id="WP_126797862.1">
    <property type="nucleotide sequence ID" value="NZ_PIPO01000001.1"/>
</dbReference>
<feature type="chain" id="PRO_5019283981" evidence="1">
    <location>
        <begin position="20"/>
        <end position="617"/>
    </location>
</feature>
<proteinExistence type="predicted"/>
<dbReference type="PANTHER" id="PTHR33361">
    <property type="entry name" value="GLR0591 PROTEIN"/>
    <property type="match status" value="1"/>
</dbReference>
<dbReference type="Pfam" id="PF05960">
    <property type="entry name" value="DUF885"/>
    <property type="match status" value="1"/>
</dbReference>
<organism evidence="2 3">
    <name type="scientific">Aliidiomarina soli</name>
    <dbReference type="NCBI Taxonomy" id="1928574"/>
    <lineage>
        <taxon>Bacteria</taxon>
        <taxon>Pseudomonadati</taxon>
        <taxon>Pseudomonadota</taxon>
        <taxon>Gammaproteobacteria</taxon>
        <taxon>Alteromonadales</taxon>
        <taxon>Idiomarinaceae</taxon>
        <taxon>Aliidiomarina</taxon>
    </lineage>
</organism>
<keyword evidence="1" id="KW-0732">Signal</keyword>
<gene>
    <name evidence="2" type="ORF">CWE14_02170</name>
</gene>
<keyword evidence="3" id="KW-1185">Reference proteome</keyword>
<name>A0A432WM20_9GAMM</name>
<dbReference type="Proteomes" id="UP000287823">
    <property type="component" value="Unassembled WGS sequence"/>
</dbReference>
<dbReference type="PANTHER" id="PTHR33361:SF2">
    <property type="entry name" value="DUF885 DOMAIN-CONTAINING PROTEIN"/>
    <property type="match status" value="1"/>
</dbReference>
<feature type="signal peptide" evidence="1">
    <location>
        <begin position="1"/>
        <end position="19"/>
    </location>
</feature>
<evidence type="ECO:0000313" key="3">
    <source>
        <dbReference type="Proteomes" id="UP000287823"/>
    </source>
</evidence>
<dbReference type="EMBL" id="PIPO01000001">
    <property type="protein sequence ID" value="RUO34825.1"/>
    <property type="molecule type" value="Genomic_DNA"/>
</dbReference>
<reference evidence="2 3" key="1">
    <citation type="journal article" date="2011" name="Front. Microbiol.">
        <title>Genomic signatures of strain selection and enhancement in Bacillus atrophaeus var. globigii, a historical biowarfare simulant.</title>
        <authorList>
            <person name="Gibbons H.S."/>
            <person name="Broomall S.M."/>
            <person name="McNew L.A."/>
            <person name="Daligault H."/>
            <person name="Chapman C."/>
            <person name="Bruce D."/>
            <person name="Karavis M."/>
            <person name="Krepps M."/>
            <person name="McGregor P.A."/>
            <person name="Hong C."/>
            <person name="Park K.H."/>
            <person name="Akmal A."/>
            <person name="Feldman A."/>
            <person name="Lin J.S."/>
            <person name="Chang W.E."/>
            <person name="Higgs B.W."/>
            <person name="Demirev P."/>
            <person name="Lindquist J."/>
            <person name="Liem A."/>
            <person name="Fochler E."/>
            <person name="Read T.D."/>
            <person name="Tapia R."/>
            <person name="Johnson S."/>
            <person name="Bishop-Lilly K.A."/>
            <person name="Detter C."/>
            <person name="Han C."/>
            <person name="Sozhamannan S."/>
            <person name="Rosenzweig C.N."/>
            <person name="Skowronski E.W."/>
        </authorList>
    </citation>
    <scope>NUCLEOTIDE SEQUENCE [LARGE SCALE GENOMIC DNA]</scope>
    <source>
        <strain evidence="2 3">Y4G10-17</strain>
    </source>
</reference>
<evidence type="ECO:0000313" key="2">
    <source>
        <dbReference type="EMBL" id="RUO34825.1"/>
    </source>
</evidence>
<dbReference type="AlphaFoldDB" id="A0A432WM20"/>